<evidence type="ECO:0000313" key="3">
    <source>
        <dbReference type="EMBL" id="GJT53349.1"/>
    </source>
</evidence>
<name>A0ABQ5ER75_9ASTR</name>
<dbReference type="EMBL" id="BQNB010016579">
    <property type="protein sequence ID" value="GJT53349.1"/>
    <property type="molecule type" value="Genomic_DNA"/>
</dbReference>
<evidence type="ECO:0000256" key="1">
    <source>
        <dbReference type="SAM" id="MobiDB-lite"/>
    </source>
</evidence>
<proteinExistence type="predicted"/>
<feature type="domain" description="Reverse transcriptase" evidence="2">
    <location>
        <begin position="3"/>
        <end position="127"/>
    </location>
</feature>
<dbReference type="PANTHER" id="PTHR24559">
    <property type="entry name" value="TRANSPOSON TY3-I GAG-POL POLYPROTEIN"/>
    <property type="match status" value="1"/>
</dbReference>
<dbReference type="InterPro" id="IPR043128">
    <property type="entry name" value="Rev_trsase/Diguanyl_cyclase"/>
</dbReference>
<gene>
    <name evidence="3" type="ORF">Tco_0988403</name>
</gene>
<evidence type="ECO:0000313" key="4">
    <source>
        <dbReference type="Proteomes" id="UP001151760"/>
    </source>
</evidence>
<dbReference type="Gene3D" id="3.30.70.270">
    <property type="match status" value="1"/>
</dbReference>
<dbReference type="Pfam" id="PF00078">
    <property type="entry name" value="RVT_1"/>
    <property type="match status" value="1"/>
</dbReference>
<dbReference type="Proteomes" id="UP001151760">
    <property type="component" value="Unassembled WGS sequence"/>
</dbReference>
<protein>
    <submittedName>
        <fullName evidence="3">Reverse transcriptase domain-containing protein</fullName>
    </submittedName>
</protein>
<dbReference type="PANTHER" id="PTHR24559:SF444">
    <property type="entry name" value="REVERSE TRANSCRIPTASE DOMAIN-CONTAINING PROTEIN"/>
    <property type="match status" value="1"/>
</dbReference>
<dbReference type="InterPro" id="IPR043502">
    <property type="entry name" value="DNA/RNA_pol_sf"/>
</dbReference>
<dbReference type="GO" id="GO:0003964">
    <property type="term" value="F:RNA-directed DNA polymerase activity"/>
    <property type="evidence" value="ECO:0007669"/>
    <property type="project" value="UniProtKB-KW"/>
</dbReference>
<keyword evidence="3" id="KW-0695">RNA-directed DNA polymerase</keyword>
<feature type="compositionally biased region" description="Acidic residues" evidence="1">
    <location>
        <begin position="283"/>
        <end position="293"/>
    </location>
</feature>
<dbReference type="SUPFAM" id="SSF56672">
    <property type="entry name" value="DNA/RNA polymerases"/>
    <property type="match status" value="1"/>
</dbReference>
<reference evidence="3" key="1">
    <citation type="journal article" date="2022" name="Int. J. Mol. Sci.">
        <title>Draft Genome of Tanacetum Coccineum: Genomic Comparison of Closely Related Tanacetum-Family Plants.</title>
        <authorList>
            <person name="Yamashiro T."/>
            <person name="Shiraishi A."/>
            <person name="Nakayama K."/>
            <person name="Satake H."/>
        </authorList>
    </citation>
    <scope>NUCLEOTIDE SEQUENCE</scope>
</reference>
<reference evidence="3" key="2">
    <citation type="submission" date="2022-01" db="EMBL/GenBank/DDBJ databases">
        <authorList>
            <person name="Yamashiro T."/>
            <person name="Shiraishi A."/>
            <person name="Satake H."/>
            <person name="Nakayama K."/>
        </authorList>
    </citation>
    <scope>NUCLEOTIDE SEQUENCE</scope>
</reference>
<accession>A0ABQ5ER75</accession>
<keyword evidence="3" id="KW-0548">Nucleotidyltransferase</keyword>
<sequence>MLERLAGHEYYCFLDGFSGYFQIPIAPEGQEKTTFTYLYMTFAYKRMPFRLCNAPATFQLCMMAIFHKLIEDSMEVFMDDFSVFENSFDHCLLNLGKMLKRCEETNLVLNWEKCHFMVREGIVLGHKVAGAGIEVDRAKIDSIAKLLHPTNAFEKLKYELTQTSVMIKPDWSLPFEIMCDASDYAILLLQEIDIEIRDKKGAENRAADHLFRLKNPELEKPTKAEIRDMFPEEKLMSISDQSNEPPMGSCHVCKMMWKLVNTRWGELEETGEGFGEVKRSSDEDSSSFDSEDEEYAMAVKEFHEILSETRKNL</sequence>
<feature type="region of interest" description="Disordered" evidence="1">
    <location>
        <begin position="270"/>
        <end position="293"/>
    </location>
</feature>
<dbReference type="InterPro" id="IPR000477">
    <property type="entry name" value="RT_dom"/>
</dbReference>
<keyword evidence="4" id="KW-1185">Reference proteome</keyword>
<dbReference type="InterPro" id="IPR053134">
    <property type="entry name" value="RNA-dir_DNA_polymerase"/>
</dbReference>
<evidence type="ECO:0000259" key="2">
    <source>
        <dbReference type="Pfam" id="PF00078"/>
    </source>
</evidence>
<comment type="caution">
    <text evidence="3">The sequence shown here is derived from an EMBL/GenBank/DDBJ whole genome shotgun (WGS) entry which is preliminary data.</text>
</comment>
<keyword evidence="3" id="KW-0808">Transferase</keyword>
<organism evidence="3 4">
    <name type="scientific">Tanacetum coccineum</name>
    <dbReference type="NCBI Taxonomy" id="301880"/>
    <lineage>
        <taxon>Eukaryota</taxon>
        <taxon>Viridiplantae</taxon>
        <taxon>Streptophyta</taxon>
        <taxon>Embryophyta</taxon>
        <taxon>Tracheophyta</taxon>
        <taxon>Spermatophyta</taxon>
        <taxon>Magnoliopsida</taxon>
        <taxon>eudicotyledons</taxon>
        <taxon>Gunneridae</taxon>
        <taxon>Pentapetalae</taxon>
        <taxon>asterids</taxon>
        <taxon>campanulids</taxon>
        <taxon>Asterales</taxon>
        <taxon>Asteraceae</taxon>
        <taxon>Asteroideae</taxon>
        <taxon>Anthemideae</taxon>
        <taxon>Anthemidinae</taxon>
        <taxon>Tanacetum</taxon>
    </lineage>
</organism>
<dbReference type="CDD" id="cd01647">
    <property type="entry name" value="RT_LTR"/>
    <property type="match status" value="1"/>
</dbReference>